<evidence type="ECO:0000256" key="7">
    <source>
        <dbReference type="ARBA" id="ARBA00048539"/>
    </source>
</evidence>
<comment type="function">
    <text evidence="8">Ligates lysine onto the cytidine present at position 34 of the AUA codon-specific tRNA(Ile) that contains the anticodon CAU, in an ATP-dependent manner. Cytidine is converted to lysidine, thus changing the amino acid specificity of the tRNA from methionine to isoleucine.</text>
</comment>
<feature type="binding site" evidence="8">
    <location>
        <begin position="27"/>
        <end position="32"/>
    </location>
    <ligand>
        <name>ATP</name>
        <dbReference type="ChEBI" id="CHEBI:30616"/>
    </ligand>
</feature>
<evidence type="ECO:0000313" key="11">
    <source>
        <dbReference type="Proteomes" id="UP000777784"/>
    </source>
</evidence>
<comment type="domain">
    <text evidence="8">The N-terminal region contains the highly conserved SGGXDS motif, predicted to be a P-loop motif involved in ATP binding.</text>
</comment>
<dbReference type="InterPro" id="IPR014729">
    <property type="entry name" value="Rossmann-like_a/b/a_fold"/>
</dbReference>
<evidence type="ECO:0000256" key="5">
    <source>
        <dbReference type="ARBA" id="ARBA00022741"/>
    </source>
</evidence>
<dbReference type="HAMAP" id="MF_01161">
    <property type="entry name" value="tRNA_Ile_lys_synt"/>
    <property type="match status" value="1"/>
</dbReference>
<evidence type="ECO:0000256" key="6">
    <source>
        <dbReference type="ARBA" id="ARBA00022840"/>
    </source>
</evidence>
<dbReference type="GO" id="GO:0005737">
    <property type="term" value="C:cytoplasm"/>
    <property type="evidence" value="ECO:0007669"/>
    <property type="project" value="UniProtKB-SubCell"/>
</dbReference>
<keyword evidence="5 8" id="KW-0547">Nucleotide-binding</keyword>
<dbReference type="Gene3D" id="3.40.50.620">
    <property type="entry name" value="HUPs"/>
    <property type="match status" value="1"/>
</dbReference>
<dbReference type="GO" id="GO:0032267">
    <property type="term" value="F:tRNA(Ile)-lysidine synthase activity"/>
    <property type="evidence" value="ECO:0007669"/>
    <property type="project" value="UniProtKB-EC"/>
</dbReference>
<name>A0A948W6V7_UNCEI</name>
<organism evidence="10 11">
    <name type="scientific">Eiseniibacteriota bacterium</name>
    <dbReference type="NCBI Taxonomy" id="2212470"/>
    <lineage>
        <taxon>Bacteria</taxon>
        <taxon>Candidatus Eiseniibacteriota</taxon>
    </lineage>
</organism>
<dbReference type="InterPro" id="IPR012796">
    <property type="entry name" value="Lysidine-tRNA-synth_C"/>
</dbReference>
<reference evidence="10" key="1">
    <citation type="submission" date="2021-05" db="EMBL/GenBank/DDBJ databases">
        <title>Energy efficiency and biological interactions define the core microbiome of deep oligotrophic groundwater.</title>
        <authorList>
            <person name="Mehrshad M."/>
            <person name="Lopez-Fernandez M."/>
            <person name="Bell E."/>
            <person name="Bernier-Latmani R."/>
            <person name="Bertilsson S."/>
            <person name="Dopson M."/>
        </authorList>
    </citation>
    <scope>NUCLEOTIDE SEQUENCE</scope>
    <source>
        <strain evidence="10">Modern_marine.mb.64</strain>
    </source>
</reference>
<sequence>MLETDFINRERSRNLLPEGSRYLVAVSGGLDSTVLLHLLSRTSQAFSWDLRVGHVHHGLRDRAGADAASVQNRAYQWGIPYLERRIKADAGRKSEAWARKRRFEALEEMRIESRSDWIVLAHTADDQAETLLLNLIRGTGPRGLGAPRERRGRILRPLLHYSHNDLLTHARSHNLSWCIDRSNWNEPYTRNWIRHRLLPLLASEGNPQIRENLSRLSRFMGQWVASIDLKVEEVLNRSGRWEGEAFHLTGFPDTLDDWLQCEVIREAHRRVNAEADELTEPHLKACRDLLEGEIHRSTHLPGSVVVEGRRGELIFSRQISAQGSGRILESKGPSDHPTIDTLIDPQEGRLRLSEAEEIFMGRRVGLRELPVEVARDRLKARMSLGFAADAPLKGSKAGCWEIFDGDAIEGSLWVRPWKNGDKIHPYGMQGTKLISDLLNEARISNCEKRTIPVIEDDAGILWVMGVRRADRASLTDTTRRVLEVYGSGVS</sequence>
<dbReference type="InterPro" id="IPR012094">
    <property type="entry name" value="tRNA_Ile_lys_synt"/>
</dbReference>
<dbReference type="GO" id="GO:0005524">
    <property type="term" value="F:ATP binding"/>
    <property type="evidence" value="ECO:0007669"/>
    <property type="project" value="UniProtKB-UniRule"/>
</dbReference>
<dbReference type="PANTHER" id="PTHR43033:SF1">
    <property type="entry name" value="TRNA(ILE)-LYSIDINE SYNTHASE-RELATED"/>
    <property type="match status" value="1"/>
</dbReference>
<dbReference type="NCBIfam" id="TIGR02433">
    <property type="entry name" value="lysidine_TilS_C"/>
    <property type="match status" value="1"/>
</dbReference>
<dbReference type="InterPro" id="IPR011063">
    <property type="entry name" value="TilS/TtcA_N"/>
</dbReference>
<dbReference type="EC" id="6.3.4.19" evidence="8"/>
<comment type="subcellular location">
    <subcellularLocation>
        <location evidence="1 8">Cytoplasm</location>
    </subcellularLocation>
</comment>
<feature type="domain" description="Lysidine-tRNA(Ile) synthetase C-terminal" evidence="9">
    <location>
        <begin position="412"/>
        <end position="484"/>
    </location>
</feature>
<proteinExistence type="inferred from homology"/>
<dbReference type="CDD" id="cd01992">
    <property type="entry name" value="TilS_N"/>
    <property type="match status" value="1"/>
</dbReference>
<comment type="caution">
    <text evidence="10">The sequence shown here is derived from an EMBL/GenBank/DDBJ whole genome shotgun (WGS) entry which is preliminary data.</text>
</comment>
<dbReference type="EMBL" id="JAHJDP010000042">
    <property type="protein sequence ID" value="MBU2691031.1"/>
    <property type="molecule type" value="Genomic_DNA"/>
</dbReference>
<dbReference type="SUPFAM" id="SSF56037">
    <property type="entry name" value="PheT/TilS domain"/>
    <property type="match status" value="1"/>
</dbReference>
<protein>
    <recommendedName>
        <fullName evidence="8">tRNA(Ile)-lysidine synthase</fullName>
        <ecNumber evidence="8">6.3.4.19</ecNumber>
    </recommendedName>
    <alternativeName>
        <fullName evidence="8">tRNA(Ile)-2-lysyl-cytidine synthase</fullName>
    </alternativeName>
    <alternativeName>
        <fullName evidence="8">tRNA(Ile)-lysidine synthetase</fullName>
    </alternativeName>
</protein>
<dbReference type="InterPro" id="IPR012795">
    <property type="entry name" value="tRNA_Ile_lys_synt_N"/>
</dbReference>
<evidence type="ECO:0000256" key="1">
    <source>
        <dbReference type="ARBA" id="ARBA00004496"/>
    </source>
</evidence>
<evidence type="ECO:0000256" key="2">
    <source>
        <dbReference type="ARBA" id="ARBA00022490"/>
    </source>
</evidence>
<gene>
    <name evidence="8 10" type="primary">tilS</name>
    <name evidence="10" type="ORF">KJ970_08880</name>
</gene>
<keyword evidence="6 8" id="KW-0067">ATP-binding</keyword>
<dbReference type="Pfam" id="PF11734">
    <property type="entry name" value="TilS_C"/>
    <property type="match status" value="1"/>
</dbReference>
<evidence type="ECO:0000313" key="10">
    <source>
        <dbReference type="EMBL" id="MBU2691031.1"/>
    </source>
</evidence>
<comment type="catalytic activity">
    <reaction evidence="7 8">
        <text>cytidine(34) in tRNA(Ile2) + L-lysine + ATP = lysidine(34) in tRNA(Ile2) + AMP + diphosphate + H(+)</text>
        <dbReference type="Rhea" id="RHEA:43744"/>
        <dbReference type="Rhea" id="RHEA-COMP:10625"/>
        <dbReference type="Rhea" id="RHEA-COMP:10670"/>
        <dbReference type="ChEBI" id="CHEBI:15378"/>
        <dbReference type="ChEBI" id="CHEBI:30616"/>
        <dbReference type="ChEBI" id="CHEBI:32551"/>
        <dbReference type="ChEBI" id="CHEBI:33019"/>
        <dbReference type="ChEBI" id="CHEBI:82748"/>
        <dbReference type="ChEBI" id="CHEBI:83665"/>
        <dbReference type="ChEBI" id="CHEBI:456215"/>
        <dbReference type="EC" id="6.3.4.19"/>
    </reaction>
</comment>
<dbReference type="GO" id="GO:0006400">
    <property type="term" value="P:tRNA modification"/>
    <property type="evidence" value="ECO:0007669"/>
    <property type="project" value="UniProtKB-UniRule"/>
</dbReference>
<keyword evidence="2 8" id="KW-0963">Cytoplasm</keyword>
<dbReference type="PANTHER" id="PTHR43033">
    <property type="entry name" value="TRNA(ILE)-LYSIDINE SYNTHASE-RELATED"/>
    <property type="match status" value="1"/>
</dbReference>
<evidence type="ECO:0000259" key="9">
    <source>
        <dbReference type="SMART" id="SM00977"/>
    </source>
</evidence>
<dbReference type="SUPFAM" id="SSF52402">
    <property type="entry name" value="Adenine nucleotide alpha hydrolases-like"/>
    <property type="match status" value="1"/>
</dbReference>
<dbReference type="Proteomes" id="UP000777784">
    <property type="component" value="Unassembled WGS sequence"/>
</dbReference>
<accession>A0A948W6V7</accession>
<evidence type="ECO:0000256" key="8">
    <source>
        <dbReference type="HAMAP-Rule" id="MF_01161"/>
    </source>
</evidence>
<dbReference type="SMART" id="SM00977">
    <property type="entry name" value="TilS_C"/>
    <property type="match status" value="1"/>
</dbReference>
<keyword evidence="4 8" id="KW-0819">tRNA processing</keyword>
<dbReference type="NCBIfam" id="TIGR02432">
    <property type="entry name" value="lysidine_TilS_N"/>
    <property type="match status" value="1"/>
</dbReference>
<comment type="similarity">
    <text evidence="8">Belongs to the tRNA(Ile)-lysidine synthase family.</text>
</comment>
<evidence type="ECO:0000256" key="3">
    <source>
        <dbReference type="ARBA" id="ARBA00022598"/>
    </source>
</evidence>
<keyword evidence="3 8" id="KW-0436">Ligase</keyword>
<dbReference type="AlphaFoldDB" id="A0A948W6V7"/>
<evidence type="ECO:0000256" key="4">
    <source>
        <dbReference type="ARBA" id="ARBA00022694"/>
    </source>
</evidence>
<dbReference type="Pfam" id="PF01171">
    <property type="entry name" value="ATP_bind_3"/>
    <property type="match status" value="1"/>
</dbReference>